<dbReference type="InterPro" id="IPR027417">
    <property type="entry name" value="P-loop_NTPase"/>
</dbReference>
<reference evidence="7 8" key="1">
    <citation type="submission" date="2023-09" db="EMBL/GenBank/DDBJ databases">
        <title>Genome completion map analysis of the actinomycetes C11-1.</title>
        <authorList>
            <person name="Qin P."/>
            <person name="Guan P."/>
        </authorList>
    </citation>
    <scope>NUCLEOTIDE SEQUENCE [LARGE SCALE GENOMIC DNA]</scope>
    <source>
        <strain evidence="7 8">C11-1</strain>
    </source>
</reference>
<dbReference type="GO" id="GO:0005524">
    <property type="term" value="F:ATP binding"/>
    <property type="evidence" value="ECO:0007669"/>
    <property type="project" value="UniProtKB-KW"/>
</dbReference>
<dbReference type="InterPro" id="IPR003593">
    <property type="entry name" value="AAA+_ATPase"/>
</dbReference>
<evidence type="ECO:0000256" key="3">
    <source>
        <dbReference type="ARBA" id="ARBA00022741"/>
    </source>
</evidence>
<evidence type="ECO:0000259" key="6">
    <source>
        <dbReference type="PROSITE" id="PS50893"/>
    </source>
</evidence>
<dbReference type="Gene3D" id="3.40.50.300">
    <property type="entry name" value="P-loop containing nucleotide triphosphate hydrolases"/>
    <property type="match status" value="1"/>
</dbReference>
<evidence type="ECO:0000256" key="2">
    <source>
        <dbReference type="ARBA" id="ARBA00022448"/>
    </source>
</evidence>
<sequence length="265" mass="28492">MLEFDGLGFSHDPGKEPGNESGNESGRWLFRDVSHRLAPGEILTVLGPNGRGKTTLLRCVAGLTTPTEGRIRADGAVGFVPQSHHTTFAYTVLDMVLMGRARHLRPLATPGRRDHELAHGALERVGLTHLADRDYPTLSGGERQLVLIARAIVGQGPVLVLDEPAAALDLRNQGRVLHLLRGLADEGRTIVLTTHHPDHAVEIADTAMLMFGGTDVRVGPAAGLLTDSTVGALYGVRAHTLVLDEEFGGAPRRVIVTRYDQELPS</sequence>
<dbReference type="InterPro" id="IPR050153">
    <property type="entry name" value="Metal_Ion_Import_ABC"/>
</dbReference>
<dbReference type="PANTHER" id="PTHR42734">
    <property type="entry name" value="METAL TRANSPORT SYSTEM ATP-BINDING PROTEIN TM_0124-RELATED"/>
    <property type="match status" value="1"/>
</dbReference>
<dbReference type="EMBL" id="CP134500">
    <property type="protein sequence ID" value="WNF28257.1"/>
    <property type="molecule type" value="Genomic_DNA"/>
</dbReference>
<name>A0ABY9VWG2_9ACTN</name>
<dbReference type="InterPro" id="IPR017871">
    <property type="entry name" value="ABC_transporter-like_CS"/>
</dbReference>
<keyword evidence="2" id="KW-0813">Transport</keyword>
<keyword evidence="8" id="KW-1185">Reference proteome</keyword>
<feature type="domain" description="ABC transporter" evidence="6">
    <location>
        <begin position="2"/>
        <end position="237"/>
    </location>
</feature>
<dbReference type="SMART" id="SM00382">
    <property type="entry name" value="AAA"/>
    <property type="match status" value="1"/>
</dbReference>
<keyword evidence="4 7" id="KW-0067">ATP-binding</keyword>
<dbReference type="SUPFAM" id="SSF52540">
    <property type="entry name" value="P-loop containing nucleoside triphosphate hydrolases"/>
    <property type="match status" value="1"/>
</dbReference>
<proteinExistence type="inferred from homology"/>
<evidence type="ECO:0000256" key="5">
    <source>
        <dbReference type="SAM" id="MobiDB-lite"/>
    </source>
</evidence>
<dbReference type="Proteomes" id="UP001303236">
    <property type="component" value="Chromosome"/>
</dbReference>
<gene>
    <name evidence="7" type="ORF">RI138_16220</name>
</gene>
<evidence type="ECO:0000313" key="7">
    <source>
        <dbReference type="EMBL" id="WNF28257.1"/>
    </source>
</evidence>
<organism evidence="7 8">
    <name type="scientific">Streptomyces durocortorensis</name>
    <dbReference type="NCBI Taxonomy" id="2811104"/>
    <lineage>
        <taxon>Bacteria</taxon>
        <taxon>Bacillati</taxon>
        <taxon>Actinomycetota</taxon>
        <taxon>Actinomycetes</taxon>
        <taxon>Kitasatosporales</taxon>
        <taxon>Streptomycetaceae</taxon>
        <taxon>Streptomyces</taxon>
    </lineage>
</organism>
<dbReference type="PROSITE" id="PS00211">
    <property type="entry name" value="ABC_TRANSPORTER_1"/>
    <property type="match status" value="1"/>
</dbReference>
<evidence type="ECO:0000256" key="1">
    <source>
        <dbReference type="ARBA" id="ARBA00005417"/>
    </source>
</evidence>
<accession>A0ABY9VWG2</accession>
<evidence type="ECO:0000313" key="8">
    <source>
        <dbReference type="Proteomes" id="UP001303236"/>
    </source>
</evidence>
<evidence type="ECO:0000256" key="4">
    <source>
        <dbReference type="ARBA" id="ARBA00022840"/>
    </source>
</evidence>
<comment type="similarity">
    <text evidence="1">Belongs to the ABC transporter superfamily.</text>
</comment>
<dbReference type="PANTHER" id="PTHR42734:SF6">
    <property type="entry name" value="MOLYBDATE IMPORT ATP-BINDING PROTEIN MOLC"/>
    <property type="match status" value="1"/>
</dbReference>
<dbReference type="PROSITE" id="PS50893">
    <property type="entry name" value="ABC_TRANSPORTER_2"/>
    <property type="match status" value="1"/>
</dbReference>
<dbReference type="Pfam" id="PF00005">
    <property type="entry name" value="ABC_tran"/>
    <property type="match status" value="1"/>
</dbReference>
<feature type="region of interest" description="Disordered" evidence="5">
    <location>
        <begin position="1"/>
        <end position="26"/>
    </location>
</feature>
<dbReference type="InterPro" id="IPR003439">
    <property type="entry name" value="ABC_transporter-like_ATP-bd"/>
</dbReference>
<keyword evidence="3" id="KW-0547">Nucleotide-binding</keyword>
<protein>
    <submittedName>
        <fullName evidence="7">ABC transporter ATP-binding protein</fullName>
    </submittedName>
</protein>